<proteinExistence type="predicted"/>
<keyword evidence="3" id="KW-1185">Reference proteome</keyword>
<reference evidence="2 3" key="1">
    <citation type="journal article" date="2023" name="Arcadia Sci">
        <title>De novo assembly of a long-read Amblyomma americanum tick genome.</title>
        <authorList>
            <person name="Chou S."/>
            <person name="Poskanzer K.E."/>
            <person name="Rollins M."/>
            <person name="Thuy-Boun P.S."/>
        </authorList>
    </citation>
    <scope>NUCLEOTIDE SEQUENCE [LARGE SCALE GENOMIC DNA]</scope>
    <source>
        <strain evidence="2">F_SG_1</strain>
        <tissue evidence="2">Salivary glands</tissue>
    </source>
</reference>
<evidence type="ECO:0000313" key="3">
    <source>
        <dbReference type="Proteomes" id="UP001321473"/>
    </source>
</evidence>
<dbReference type="AlphaFoldDB" id="A0AAQ4EPL9"/>
<feature type="compositionally biased region" description="Basic and acidic residues" evidence="1">
    <location>
        <begin position="1"/>
        <end position="26"/>
    </location>
</feature>
<accession>A0AAQ4EPL9</accession>
<dbReference type="Proteomes" id="UP001321473">
    <property type="component" value="Unassembled WGS sequence"/>
</dbReference>
<evidence type="ECO:0000313" key="2">
    <source>
        <dbReference type="EMBL" id="KAK8776689.1"/>
    </source>
</evidence>
<feature type="region of interest" description="Disordered" evidence="1">
    <location>
        <begin position="1"/>
        <end position="27"/>
    </location>
</feature>
<organism evidence="2 3">
    <name type="scientific">Amblyomma americanum</name>
    <name type="common">Lone star tick</name>
    <dbReference type="NCBI Taxonomy" id="6943"/>
    <lineage>
        <taxon>Eukaryota</taxon>
        <taxon>Metazoa</taxon>
        <taxon>Ecdysozoa</taxon>
        <taxon>Arthropoda</taxon>
        <taxon>Chelicerata</taxon>
        <taxon>Arachnida</taxon>
        <taxon>Acari</taxon>
        <taxon>Parasitiformes</taxon>
        <taxon>Ixodida</taxon>
        <taxon>Ixodoidea</taxon>
        <taxon>Ixodidae</taxon>
        <taxon>Amblyomminae</taxon>
        <taxon>Amblyomma</taxon>
    </lineage>
</organism>
<protein>
    <submittedName>
        <fullName evidence="2">Uncharacterized protein</fullName>
    </submittedName>
</protein>
<gene>
    <name evidence="2" type="ORF">V5799_029966</name>
</gene>
<comment type="caution">
    <text evidence="2">The sequence shown here is derived from an EMBL/GenBank/DDBJ whole genome shotgun (WGS) entry which is preliminary data.</text>
</comment>
<sequence>MGEEDGTRWYEERKGNEERTHSRDDEVSQSLGALTRLRSFSLCRTPSWPWLVSGVYRTPGKPMFRSGDVILFLKYSLAFCSGSAPALAESSAGDGGGGGCLLLLLLLRLPVRRSRPPIARAARRAASAGAISCAGAEARACRRQPRERCVRRALACTESSSLSEPQGAAPTYWTGHVEEGVIQKWVHYHRCVPPSCSSAQRTGIVNELLLGQSDGLKISNI</sequence>
<dbReference type="EMBL" id="JARKHS020012650">
    <property type="protein sequence ID" value="KAK8776689.1"/>
    <property type="molecule type" value="Genomic_DNA"/>
</dbReference>
<evidence type="ECO:0000256" key="1">
    <source>
        <dbReference type="SAM" id="MobiDB-lite"/>
    </source>
</evidence>
<name>A0AAQ4EPL9_AMBAM</name>